<comment type="caution">
    <text evidence="1">The sequence shown here is derived from an EMBL/GenBank/DDBJ whole genome shotgun (WGS) entry which is preliminary data.</text>
</comment>
<dbReference type="PANTHER" id="PTHR15503:SF45">
    <property type="entry name" value="RNA-DIRECTED DNA POLYMERASE HOMOLOG"/>
    <property type="match status" value="1"/>
</dbReference>
<sequence length="209" mass="23648">MGLEAELDQGYGPCPVLINGRSLDANLVQLKMTDFDIILGMDWLSQHSTSLFCAEKKISFKDKEGAEFSFVRTKLSRKRKLILSALKAKRCLEKRGTDYLVLVADLTKEAPRLKDIEVVREFSNVFLEELPGLLAIRVTEFVINFIPGAILVSKAPYRMASTELKELQLQLQDLLDKGFIRPSILPWGAPVLFVKKKDGSVRLCIDYRN</sequence>
<dbReference type="InterPro" id="IPR021109">
    <property type="entry name" value="Peptidase_aspartic_dom_sf"/>
</dbReference>
<name>A0A9Q0JYS5_9MAGN</name>
<dbReference type="OrthoDB" id="2431547at2759"/>
<protein>
    <recommendedName>
        <fullName evidence="3">Reverse transcriptase</fullName>
    </recommendedName>
</protein>
<evidence type="ECO:0008006" key="3">
    <source>
        <dbReference type="Google" id="ProtNLM"/>
    </source>
</evidence>
<dbReference type="InterPro" id="IPR032567">
    <property type="entry name" value="RTL1-rel"/>
</dbReference>
<organism evidence="1 2">
    <name type="scientific">Protea cynaroides</name>
    <dbReference type="NCBI Taxonomy" id="273540"/>
    <lineage>
        <taxon>Eukaryota</taxon>
        <taxon>Viridiplantae</taxon>
        <taxon>Streptophyta</taxon>
        <taxon>Embryophyta</taxon>
        <taxon>Tracheophyta</taxon>
        <taxon>Spermatophyta</taxon>
        <taxon>Magnoliopsida</taxon>
        <taxon>Proteales</taxon>
        <taxon>Proteaceae</taxon>
        <taxon>Protea</taxon>
    </lineage>
</organism>
<dbReference type="InterPro" id="IPR043502">
    <property type="entry name" value="DNA/RNA_pol_sf"/>
</dbReference>
<keyword evidence="2" id="KW-1185">Reference proteome</keyword>
<dbReference type="PANTHER" id="PTHR15503">
    <property type="entry name" value="LDOC1 RELATED"/>
    <property type="match status" value="1"/>
</dbReference>
<evidence type="ECO:0000313" key="2">
    <source>
        <dbReference type="Proteomes" id="UP001141806"/>
    </source>
</evidence>
<dbReference type="Gene3D" id="2.40.70.10">
    <property type="entry name" value="Acid Proteases"/>
    <property type="match status" value="1"/>
</dbReference>
<accession>A0A9Q0JYS5</accession>
<dbReference type="AlphaFoldDB" id="A0A9Q0JYS5"/>
<dbReference type="EMBL" id="JAMYWD010000011">
    <property type="protein sequence ID" value="KAJ4955610.1"/>
    <property type="molecule type" value="Genomic_DNA"/>
</dbReference>
<dbReference type="Pfam" id="PF08284">
    <property type="entry name" value="RVP_2"/>
    <property type="match status" value="1"/>
</dbReference>
<evidence type="ECO:0000313" key="1">
    <source>
        <dbReference type="EMBL" id="KAJ4955610.1"/>
    </source>
</evidence>
<dbReference type="SUPFAM" id="SSF56672">
    <property type="entry name" value="DNA/RNA polymerases"/>
    <property type="match status" value="1"/>
</dbReference>
<proteinExistence type="predicted"/>
<gene>
    <name evidence="1" type="ORF">NE237_012393</name>
</gene>
<dbReference type="Proteomes" id="UP001141806">
    <property type="component" value="Unassembled WGS sequence"/>
</dbReference>
<dbReference type="Gene3D" id="3.10.10.10">
    <property type="entry name" value="HIV Type 1 Reverse Transcriptase, subunit A, domain 1"/>
    <property type="match status" value="1"/>
</dbReference>
<reference evidence="1" key="1">
    <citation type="journal article" date="2023" name="Plant J.">
        <title>The genome of the king protea, Protea cynaroides.</title>
        <authorList>
            <person name="Chang J."/>
            <person name="Duong T.A."/>
            <person name="Schoeman C."/>
            <person name="Ma X."/>
            <person name="Roodt D."/>
            <person name="Barker N."/>
            <person name="Li Z."/>
            <person name="Van de Peer Y."/>
            <person name="Mizrachi E."/>
        </authorList>
    </citation>
    <scope>NUCLEOTIDE SEQUENCE</scope>
    <source>
        <tissue evidence="1">Young leaves</tissue>
    </source>
</reference>